<evidence type="ECO:0000313" key="7">
    <source>
        <dbReference type="EMBL" id="TDD73295.1"/>
    </source>
</evidence>
<evidence type="ECO:0000256" key="3">
    <source>
        <dbReference type="ARBA" id="ARBA00022989"/>
    </source>
</evidence>
<sequence length="392" mass="39239">MANRDQVPVARLWLAVLCGYLALGATLQELPGYVAGHFQQRPFIVGVTVSLAFAGTAAARPFAGRAGDLGRARPIAMAGAALTALAGAGHLLAPDIGTLLVARLVMGVGEAALFSGCLPWVLTEVDASRRGRVAGWFGLSMWAGLSGGPLLAVGMAWAGGSSAVWAAVVTLPVVSTVLIASTRRPAGPAASISLRGWRDLVPVGVGRPGMMLGLAAYGYGSLTALLVLFLAGIGGKSAGLAIFSLSFLITRTAGSPLIDRYGGLATARVVLLIETVGLALLAVASSQAAALLAVAVTGVGLGLIYPATTKLTLHHAGGLTPGTAVGAMTSFWDLGILAAGPAGGLIVAASGFRAAFAVGAGAAALALALTVVHWTSRGSRGDSPRHEMVSRA</sequence>
<comment type="caution">
    <text evidence="7">The sequence shown here is derived from an EMBL/GenBank/DDBJ whole genome shotgun (WGS) entry which is preliminary data.</text>
</comment>
<feature type="transmembrane region" description="Helical" evidence="5">
    <location>
        <begin position="75"/>
        <end position="93"/>
    </location>
</feature>
<dbReference type="InterPro" id="IPR011701">
    <property type="entry name" value="MFS"/>
</dbReference>
<feature type="transmembrane region" description="Helical" evidence="5">
    <location>
        <begin position="134"/>
        <end position="157"/>
    </location>
</feature>
<evidence type="ECO:0000259" key="6">
    <source>
        <dbReference type="PROSITE" id="PS50850"/>
    </source>
</evidence>
<protein>
    <submittedName>
        <fullName evidence="7">MFS transporter</fullName>
    </submittedName>
</protein>
<dbReference type="Proteomes" id="UP000294513">
    <property type="component" value="Unassembled WGS sequence"/>
</dbReference>
<dbReference type="Gene3D" id="1.20.1250.20">
    <property type="entry name" value="MFS general substrate transporter like domains"/>
    <property type="match status" value="1"/>
</dbReference>
<feature type="transmembrane region" description="Helical" evidence="5">
    <location>
        <begin position="354"/>
        <end position="375"/>
    </location>
</feature>
<dbReference type="PANTHER" id="PTHR23531:SF1">
    <property type="entry name" value="QUINOLENE RESISTANCE PROTEIN NORA"/>
    <property type="match status" value="1"/>
</dbReference>
<feature type="transmembrane region" description="Helical" evidence="5">
    <location>
        <begin position="43"/>
        <end position="63"/>
    </location>
</feature>
<accession>A0A4R5AMS1</accession>
<evidence type="ECO:0000313" key="8">
    <source>
        <dbReference type="Proteomes" id="UP000294513"/>
    </source>
</evidence>
<keyword evidence="2 5" id="KW-0812">Transmembrane</keyword>
<dbReference type="GO" id="GO:0005886">
    <property type="term" value="C:plasma membrane"/>
    <property type="evidence" value="ECO:0007669"/>
    <property type="project" value="UniProtKB-SubCell"/>
</dbReference>
<feature type="transmembrane region" description="Helical" evidence="5">
    <location>
        <begin position="225"/>
        <end position="249"/>
    </location>
</feature>
<gene>
    <name evidence="7" type="ORF">E1298_34300</name>
</gene>
<dbReference type="PANTHER" id="PTHR23531">
    <property type="entry name" value="QUINOLENE RESISTANCE PROTEIN NORA"/>
    <property type="match status" value="1"/>
</dbReference>
<dbReference type="PROSITE" id="PS50850">
    <property type="entry name" value="MFS"/>
    <property type="match status" value="1"/>
</dbReference>
<comment type="subcellular location">
    <subcellularLocation>
        <location evidence="1">Cell membrane</location>
        <topology evidence="1">Multi-pass membrane protein</topology>
    </subcellularLocation>
</comment>
<reference evidence="7 8" key="1">
    <citation type="submission" date="2019-03" db="EMBL/GenBank/DDBJ databases">
        <title>Draft genome sequences of novel Actinobacteria.</title>
        <authorList>
            <person name="Sahin N."/>
            <person name="Ay H."/>
            <person name="Saygin H."/>
        </authorList>
    </citation>
    <scope>NUCLEOTIDE SEQUENCE [LARGE SCALE GENOMIC DNA]</scope>
    <source>
        <strain evidence="7 8">H3C3</strain>
    </source>
</reference>
<dbReference type="EMBL" id="SMKU01000263">
    <property type="protein sequence ID" value="TDD73295.1"/>
    <property type="molecule type" value="Genomic_DNA"/>
</dbReference>
<feature type="transmembrane region" description="Helical" evidence="5">
    <location>
        <begin position="200"/>
        <end position="219"/>
    </location>
</feature>
<dbReference type="InterPro" id="IPR036259">
    <property type="entry name" value="MFS_trans_sf"/>
</dbReference>
<keyword evidence="8" id="KW-1185">Reference proteome</keyword>
<feature type="transmembrane region" description="Helical" evidence="5">
    <location>
        <begin position="163"/>
        <end position="180"/>
    </location>
</feature>
<dbReference type="OrthoDB" id="3461193at2"/>
<dbReference type="AlphaFoldDB" id="A0A4R5AMS1"/>
<dbReference type="GO" id="GO:0022857">
    <property type="term" value="F:transmembrane transporter activity"/>
    <property type="evidence" value="ECO:0007669"/>
    <property type="project" value="InterPro"/>
</dbReference>
<evidence type="ECO:0000256" key="4">
    <source>
        <dbReference type="ARBA" id="ARBA00023136"/>
    </source>
</evidence>
<proteinExistence type="predicted"/>
<feature type="transmembrane region" description="Helical" evidence="5">
    <location>
        <begin position="99"/>
        <end position="122"/>
    </location>
</feature>
<evidence type="ECO:0000256" key="1">
    <source>
        <dbReference type="ARBA" id="ARBA00004651"/>
    </source>
</evidence>
<name>A0A4R5AMS1_9ACTN</name>
<dbReference type="SUPFAM" id="SSF103473">
    <property type="entry name" value="MFS general substrate transporter"/>
    <property type="match status" value="1"/>
</dbReference>
<feature type="domain" description="Major facilitator superfamily (MFS) profile" evidence="6">
    <location>
        <begin position="199"/>
        <end position="392"/>
    </location>
</feature>
<dbReference type="Pfam" id="PF07690">
    <property type="entry name" value="MFS_1"/>
    <property type="match status" value="1"/>
</dbReference>
<feature type="transmembrane region" description="Helical" evidence="5">
    <location>
        <begin position="288"/>
        <end position="308"/>
    </location>
</feature>
<feature type="transmembrane region" description="Helical" evidence="5">
    <location>
        <begin position="261"/>
        <end position="282"/>
    </location>
</feature>
<keyword evidence="3 5" id="KW-1133">Transmembrane helix</keyword>
<evidence type="ECO:0000256" key="5">
    <source>
        <dbReference type="SAM" id="Phobius"/>
    </source>
</evidence>
<dbReference type="RefSeq" id="WP_131900772.1">
    <property type="nucleotide sequence ID" value="NZ_SMKU01000263.1"/>
</dbReference>
<dbReference type="InterPro" id="IPR020846">
    <property type="entry name" value="MFS_dom"/>
</dbReference>
<evidence type="ECO:0000256" key="2">
    <source>
        <dbReference type="ARBA" id="ARBA00022692"/>
    </source>
</evidence>
<keyword evidence="4 5" id="KW-0472">Membrane</keyword>
<dbReference type="InterPro" id="IPR052714">
    <property type="entry name" value="MFS_Exporter"/>
</dbReference>
<organism evidence="7 8">
    <name type="scientific">Actinomadura rubrisoli</name>
    <dbReference type="NCBI Taxonomy" id="2530368"/>
    <lineage>
        <taxon>Bacteria</taxon>
        <taxon>Bacillati</taxon>
        <taxon>Actinomycetota</taxon>
        <taxon>Actinomycetes</taxon>
        <taxon>Streptosporangiales</taxon>
        <taxon>Thermomonosporaceae</taxon>
        <taxon>Actinomadura</taxon>
    </lineage>
</organism>